<dbReference type="EMBL" id="VSSQ01000083">
    <property type="protein sequence ID" value="MPL74876.1"/>
    <property type="molecule type" value="Genomic_DNA"/>
</dbReference>
<dbReference type="AlphaFoldDB" id="A0A644U7G3"/>
<proteinExistence type="predicted"/>
<comment type="caution">
    <text evidence="2">The sequence shown here is derived from an EMBL/GenBank/DDBJ whole genome shotgun (WGS) entry which is preliminary data.</text>
</comment>
<feature type="compositionally biased region" description="Basic and acidic residues" evidence="1">
    <location>
        <begin position="1"/>
        <end position="23"/>
    </location>
</feature>
<feature type="compositionally biased region" description="Basic and acidic residues" evidence="1">
    <location>
        <begin position="37"/>
        <end position="55"/>
    </location>
</feature>
<gene>
    <name evidence="2" type="ORF">SDC9_20695</name>
</gene>
<name>A0A644U7G3_9ZZZZ</name>
<feature type="compositionally biased region" description="Basic and acidic residues" evidence="1">
    <location>
        <begin position="79"/>
        <end position="100"/>
    </location>
</feature>
<organism evidence="2">
    <name type="scientific">bioreactor metagenome</name>
    <dbReference type="NCBI Taxonomy" id="1076179"/>
    <lineage>
        <taxon>unclassified sequences</taxon>
        <taxon>metagenomes</taxon>
        <taxon>ecological metagenomes</taxon>
    </lineage>
</organism>
<evidence type="ECO:0000256" key="1">
    <source>
        <dbReference type="SAM" id="MobiDB-lite"/>
    </source>
</evidence>
<sequence length="298" mass="34881">MGQRLAEGDDRHQELQRRVEIEHHPHRRQPHPLRGIGEQHQRPAGQHAREHEQRAHRPVAAEAARVRRKAPAEMLGDQQRQREGGEQHHLGTDRNRRRQVDALLDQPVEPEGDGEGQRDPRRLAQRPGQPQHRTGDDQHRQRLQPPHPLAQEDHAKRHRDQREDVIAKARFHRVAVLHRPDEAKPVDRDQHRRQRQGTRLPRVAQRGDQVAELALKGQYHGKEHHRPDRAMRQHLKRRHRREQLVIDAGKPPGQTDSEQCPEPLDRLAHVHPLPLRASTARNGKKREDRPVRRRFTGP</sequence>
<accession>A0A644U7G3</accession>
<protein>
    <submittedName>
        <fullName evidence="2">Uncharacterized protein</fullName>
    </submittedName>
</protein>
<feature type="compositionally biased region" description="Basic and acidic residues" evidence="1">
    <location>
        <begin position="150"/>
        <end position="167"/>
    </location>
</feature>
<evidence type="ECO:0000313" key="2">
    <source>
        <dbReference type="EMBL" id="MPL74876.1"/>
    </source>
</evidence>
<feature type="compositionally biased region" description="Basic and acidic residues" evidence="1">
    <location>
        <begin position="178"/>
        <end position="190"/>
    </location>
</feature>
<reference evidence="2" key="1">
    <citation type="submission" date="2019-08" db="EMBL/GenBank/DDBJ databases">
        <authorList>
            <person name="Kucharzyk K."/>
            <person name="Murdoch R.W."/>
            <person name="Higgins S."/>
            <person name="Loffler F."/>
        </authorList>
    </citation>
    <scope>NUCLEOTIDE SEQUENCE</scope>
</reference>
<feature type="compositionally biased region" description="Basic residues" evidence="1">
    <location>
        <begin position="232"/>
        <end position="241"/>
    </location>
</feature>
<feature type="region of interest" description="Disordered" evidence="1">
    <location>
        <begin position="1"/>
        <end position="298"/>
    </location>
</feature>